<dbReference type="InterPro" id="IPR000566">
    <property type="entry name" value="Lipocln_cytosolic_FA-bd_dom"/>
</dbReference>
<dbReference type="AlphaFoldDB" id="A0A1C4EPH9"/>
<evidence type="ECO:0000259" key="1">
    <source>
        <dbReference type="Pfam" id="PF08212"/>
    </source>
</evidence>
<evidence type="ECO:0000313" key="2">
    <source>
        <dbReference type="EMBL" id="SCC45508.1"/>
    </source>
</evidence>
<dbReference type="InterPro" id="IPR012674">
    <property type="entry name" value="Calycin"/>
</dbReference>
<accession>A0A1C4EPH9</accession>
<reference evidence="3" key="1">
    <citation type="submission" date="2016-08" db="EMBL/GenBank/DDBJ databases">
        <authorList>
            <person name="Varghese N."/>
            <person name="Submissions Spin"/>
        </authorList>
    </citation>
    <scope>NUCLEOTIDE SEQUENCE [LARGE SCALE GENOMIC DNA]</scope>
    <source>
        <strain evidence="3">REICA_142</strain>
    </source>
</reference>
<feature type="domain" description="Lipocalin/cytosolic fatty-acid binding" evidence="1">
    <location>
        <begin position="33"/>
        <end position="67"/>
    </location>
</feature>
<dbReference type="Pfam" id="PF08212">
    <property type="entry name" value="Lipocalin_2"/>
    <property type="match status" value="1"/>
</dbReference>
<gene>
    <name evidence="2" type="ORF">GA0061070_102555</name>
</gene>
<dbReference type="InterPro" id="IPR022272">
    <property type="entry name" value="Lipocalin_CS"/>
</dbReference>
<protein>
    <submittedName>
        <fullName evidence="2">Lipocalin-like domain-containing protein</fullName>
    </submittedName>
</protein>
<dbReference type="Proteomes" id="UP000198515">
    <property type="component" value="Unassembled WGS sequence"/>
</dbReference>
<dbReference type="PRINTS" id="PR01171">
    <property type="entry name" value="BCTLIPOCALIN"/>
</dbReference>
<name>A0A1C4EPH9_9ENTR</name>
<evidence type="ECO:0000313" key="3">
    <source>
        <dbReference type="Proteomes" id="UP000198515"/>
    </source>
</evidence>
<proteinExistence type="predicted"/>
<dbReference type="Gene3D" id="2.40.128.20">
    <property type="match status" value="1"/>
</dbReference>
<keyword evidence="3" id="KW-1185">Reference proteome</keyword>
<dbReference type="PROSITE" id="PS00213">
    <property type="entry name" value="LIPOCALIN"/>
    <property type="match status" value="1"/>
</dbReference>
<dbReference type="SUPFAM" id="SSF50814">
    <property type="entry name" value="Lipocalins"/>
    <property type="match status" value="1"/>
</dbReference>
<organism evidence="2 3">
    <name type="scientific">Kosakonia oryziphila</name>
    <dbReference type="NCBI Taxonomy" id="1005667"/>
    <lineage>
        <taxon>Bacteria</taxon>
        <taxon>Pseudomonadati</taxon>
        <taxon>Pseudomonadota</taxon>
        <taxon>Gammaproteobacteria</taxon>
        <taxon>Enterobacterales</taxon>
        <taxon>Enterobacteriaceae</taxon>
        <taxon>Kosakonia</taxon>
    </lineage>
</organism>
<dbReference type="EMBL" id="FMBC01000025">
    <property type="protein sequence ID" value="SCC45508.1"/>
    <property type="molecule type" value="Genomic_DNA"/>
</dbReference>
<sequence length="69" mass="7835">MLRMIATRTATLLLFACRSPTPPDGVTVAQNFNTQRFLGRWHEIARLDHHPESVLEKISATYNLRNEAG</sequence>
<dbReference type="InterPro" id="IPR002446">
    <property type="entry name" value="Lipocalin_bac"/>
</dbReference>